<evidence type="ECO:0000256" key="1">
    <source>
        <dbReference type="SAM" id="MobiDB-lite"/>
    </source>
</evidence>
<feature type="compositionally biased region" description="Polar residues" evidence="1">
    <location>
        <begin position="46"/>
        <end position="57"/>
    </location>
</feature>
<evidence type="ECO:0000313" key="3">
    <source>
        <dbReference type="Proteomes" id="UP000314294"/>
    </source>
</evidence>
<gene>
    <name evidence="2" type="ORF">EYF80_015859</name>
</gene>
<reference evidence="2 3" key="1">
    <citation type="submission" date="2019-03" db="EMBL/GenBank/DDBJ databases">
        <title>First draft genome of Liparis tanakae, snailfish: a comprehensive survey of snailfish specific genes.</title>
        <authorList>
            <person name="Kim W."/>
            <person name="Song I."/>
            <person name="Jeong J.-H."/>
            <person name="Kim D."/>
            <person name="Kim S."/>
            <person name="Ryu S."/>
            <person name="Song J.Y."/>
            <person name="Lee S.K."/>
        </authorList>
    </citation>
    <scope>NUCLEOTIDE SEQUENCE [LARGE SCALE GENOMIC DNA]</scope>
    <source>
        <tissue evidence="2">Muscle</tissue>
    </source>
</reference>
<sequence length="74" mass="7623">MGFTSSGTSPADNGGRKKSNLLLEWGKEAPATPLISGGQREANLSPGVSTAMPSNGSLYHKAGDSQHLGYHPEA</sequence>
<feature type="compositionally biased region" description="Polar residues" evidence="1">
    <location>
        <begin position="1"/>
        <end position="11"/>
    </location>
</feature>
<name>A0A4Z2I8Y0_9TELE</name>
<dbReference type="AlphaFoldDB" id="A0A4Z2I8Y0"/>
<accession>A0A4Z2I8Y0</accession>
<feature type="region of interest" description="Disordered" evidence="1">
    <location>
        <begin position="1"/>
        <end position="74"/>
    </location>
</feature>
<organism evidence="2 3">
    <name type="scientific">Liparis tanakae</name>
    <name type="common">Tanaka's snailfish</name>
    <dbReference type="NCBI Taxonomy" id="230148"/>
    <lineage>
        <taxon>Eukaryota</taxon>
        <taxon>Metazoa</taxon>
        <taxon>Chordata</taxon>
        <taxon>Craniata</taxon>
        <taxon>Vertebrata</taxon>
        <taxon>Euteleostomi</taxon>
        <taxon>Actinopterygii</taxon>
        <taxon>Neopterygii</taxon>
        <taxon>Teleostei</taxon>
        <taxon>Neoteleostei</taxon>
        <taxon>Acanthomorphata</taxon>
        <taxon>Eupercaria</taxon>
        <taxon>Perciformes</taxon>
        <taxon>Cottioidei</taxon>
        <taxon>Cottales</taxon>
        <taxon>Liparidae</taxon>
        <taxon>Liparis</taxon>
    </lineage>
</organism>
<proteinExistence type="predicted"/>
<keyword evidence="3" id="KW-1185">Reference proteome</keyword>
<dbReference type="Proteomes" id="UP000314294">
    <property type="component" value="Unassembled WGS sequence"/>
</dbReference>
<protein>
    <submittedName>
        <fullName evidence="2">Uncharacterized protein</fullName>
    </submittedName>
</protein>
<evidence type="ECO:0000313" key="2">
    <source>
        <dbReference type="EMBL" id="TNN73842.1"/>
    </source>
</evidence>
<dbReference type="EMBL" id="SRLO01000120">
    <property type="protein sequence ID" value="TNN73842.1"/>
    <property type="molecule type" value="Genomic_DNA"/>
</dbReference>
<comment type="caution">
    <text evidence="2">The sequence shown here is derived from an EMBL/GenBank/DDBJ whole genome shotgun (WGS) entry which is preliminary data.</text>
</comment>